<dbReference type="RefSeq" id="WP_282200353.1">
    <property type="nucleotide sequence ID" value="NZ_BOQE01000001.1"/>
</dbReference>
<evidence type="ECO:0000256" key="4">
    <source>
        <dbReference type="ARBA" id="ARBA00022989"/>
    </source>
</evidence>
<evidence type="ECO:0000256" key="2">
    <source>
        <dbReference type="ARBA" id="ARBA00022475"/>
    </source>
</evidence>
<protein>
    <submittedName>
        <fullName evidence="7">Na/Pi-cotransporter</fullName>
    </submittedName>
</protein>
<evidence type="ECO:0000256" key="5">
    <source>
        <dbReference type="ARBA" id="ARBA00023136"/>
    </source>
</evidence>
<organism evidence="7 8">
    <name type="scientific">Collibacillus ludicampi</name>
    <dbReference type="NCBI Taxonomy" id="2771369"/>
    <lineage>
        <taxon>Bacteria</taxon>
        <taxon>Bacillati</taxon>
        <taxon>Bacillota</taxon>
        <taxon>Bacilli</taxon>
        <taxon>Bacillales</taxon>
        <taxon>Alicyclobacillaceae</taxon>
        <taxon>Collibacillus</taxon>
    </lineage>
</organism>
<feature type="transmembrane region" description="Helical" evidence="6">
    <location>
        <begin position="48"/>
        <end position="72"/>
    </location>
</feature>
<dbReference type="EMBL" id="BOQE01000001">
    <property type="protein sequence ID" value="GIM47363.1"/>
    <property type="molecule type" value="Genomic_DNA"/>
</dbReference>
<evidence type="ECO:0000256" key="3">
    <source>
        <dbReference type="ARBA" id="ARBA00022692"/>
    </source>
</evidence>
<comment type="caution">
    <text evidence="7">The sequence shown here is derived from an EMBL/GenBank/DDBJ whole genome shotgun (WGS) entry which is preliminary data.</text>
</comment>
<feature type="transmembrane region" description="Helical" evidence="6">
    <location>
        <begin position="107"/>
        <end position="122"/>
    </location>
</feature>
<comment type="subcellular location">
    <subcellularLocation>
        <location evidence="1">Cell membrane</location>
        <topology evidence="1">Multi-pass membrane protein</topology>
    </subcellularLocation>
</comment>
<evidence type="ECO:0000256" key="1">
    <source>
        <dbReference type="ARBA" id="ARBA00004651"/>
    </source>
</evidence>
<feature type="transmembrane region" description="Helical" evidence="6">
    <location>
        <begin position="129"/>
        <end position="151"/>
    </location>
</feature>
<dbReference type="AlphaFoldDB" id="A0AAV4LHX5"/>
<proteinExistence type="predicted"/>
<keyword evidence="4 6" id="KW-1133">Transmembrane helix</keyword>
<dbReference type="Pfam" id="PF02690">
    <property type="entry name" value="Na_Pi_cotrans"/>
    <property type="match status" value="2"/>
</dbReference>
<name>A0AAV4LHX5_9BACL</name>
<evidence type="ECO:0000313" key="8">
    <source>
        <dbReference type="Proteomes" id="UP001057291"/>
    </source>
</evidence>
<keyword evidence="8" id="KW-1185">Reference proteome</keyword>
<dbReference type="Proteomes" id="UP001057291">
    <property type="component" value="Unassembled WGS sequence"/>
</dbReference>
<feature type="transmembrane region" description="Helical" evidence="6">
    <location>
        <begin position="240"/>
        <end position="263"/>
    </location>
</feature>
<sequence>MYSFLLLTIGMTCFLVGMWTMRTGLENLAIGRLPLILKRFVKTPTRGMITGIIVTMLLQSSAAVMLITIGLVAAKQLSFADSIGVILGSNVGTSVTVQLLALQLDQLIIPAILLGVLLSIVLRDSKRYIGLAVFGFGVMLFALEVMTYALTPLGESQWFRHILTLSSQSPFFGVLAGTLLTSLIQSSTATTTLTIALAADGLIDLPGAIAIVLGNNIGSCITSVIASIGNSLPAKQVAAAHVFLNVAGVIVFLPLIIPFATFVRWFSDSLPMQVATAHTLFNVISSLAVWPISKPFATCIERLIPEKR</sequence>
<dbReference type="GO" id="GO:0005436">
    <property type="term" value="F:sodium:phosphate symporter activity"/>
    <property type="evidence" value="ECO:0007669"/>
    <property type="project" value="InterPro"/>
</dbReference>
<dbReference type="GO" id="GO:0044341">
    <property type="term" value="P:sodium-dependent phosphate transport"/>
    <property type="evidence" value="ECO:0007669"/>
    <property type="project" value="InterPro"/>
</dbReference>
<dbReference type="InterPro" id="IPR003841">
    <property type="entry name" value="Na/Pi_transpt"/>
</dbReference>
<feature type="transmembrane region" description="Helical" evidence="6">
    <location>
        <begin position="205"/>
        <end position="228"/>
    </location>
</feature>
<dbReference type="GO" id="GO:0005886">
    <property type="term" value="C:plasma membrane"/>
    <property type="evidence" value="ECO:0007669"/>
    <property type="project" value="UniProtKB-SubCell"/>
</dbReference>
<accession>A0AAV4LHX5</accession>
<keyword evidence="3 6" id="KW-0812">Transmembrane</keyword>
<reference evidence="7" key="1">
    <citation type="journal article" date="2023" name="Int. J. Syst. Evol. Microbiol.">
        <title>Collibacillus ludicampi gen. nov., sp. nov., a new soil bacterium of the family Alicyclobacillaceae.</title>
        <authorList>
            <person name="Jojima T."/>
            <person name="Ioku Y."/>
            <person name="Fukuta Y."/>
            <person name="Shirasaka N."/>
            <person name="Matsumura Y."/>
            <person name="Mori M."/>
        </authorList>
    </citation>
    <scope>NUCLEOTIDE SEQUENCE</scope>
    <source>
        <strain evidence="7">TP075</strain>
    </source>
</reference>
<dbReference type="NCBIfam" id="NF037997">
    <property type="entry name" value="Na_Pi_symport"/>
    <property type="match status" value="1"/>
</dbReference>
<keyword evidence="2" id="KW-1003">Cell membrane</keyword>
<dbReference type="InterPro" id="IPR004633">
    <property type="entry name" value="NaPi_cotrn-rel/YqeW-like"/>
</dbReference>
<dbReference type="PANTHER" id="PTHR10010">
    <property type="entry name" value="SOLUTE CARRIER FAMILY 34 SODIUM PHOSPHATE , MEMBER 2-RELATED"/>
    <property type="match status" value="1"/>
</dbReference>
<evidence type="ECO:0000313" key="7">
    <source>
        <dbReference type="EMBL" id="GIM47363.1"/>
    </source>
</evidence>
<evidence type="ECO:0000256" key="6">
    <source>
        <dbReference type="SAM" id="Phobius"/>
    </source>
</evidence>
<keyword evidence="5 6" id="KW-0472">Membrane</keyword>
<gene>
    <name evidence="7" type="ORF">DNHGIG_29120</name>
</gene>
<dbReference type="NCBIfam" id="TIGR00704">
    <property type="entry name" value="NaPi_cotrn_rel"/>
    <property type="match status" value="1"/>
</dbReference>
<dbReference type="PANTHER" id="PTHR10010:SF46">
    <property type="entry name" value="SODIUM-DEPENDENT PHOSPHATE TRANSPORT PROTEIN 2B"/>
    <property type="match status" value="1"/>
</dbReference>